<keyword evidence="3" id="KW-1185">Reference proteome</keyword>
<evidence type="ECO:0000313" key="3">
    <source>
        <dbReference type="Proteomes" id="UP000029121"/>
    </source>
</evidence>
<gene>
    <name evidence="2" type="ORF">CARUB_v10003380mg</name>
</gene>
<dbReference type="EMBL" id="KB870810">
    <property type="protein sequence ID" value="EOA22676.1"/>
    <property type="molecule type" value="Genomic_DNA"/>
</dbReference>
<dbReference type="PANTHER" id="PTHR36801">
    <property type="entry name" value="OS06G0150200 PROTEIN"/>
    <property type="match status" value="1"/>
</dbReference>
<proteinExistence type="predicted"/>
<dbReference type="Proteomes" id="UP000029121">
    <property type="component" value="Unassembled WGS sequence"/>
</dbReference>
<feature type="compositionally biased region" description="Polar residues" evidence="1">
    <location>
        <begin position="24"/>
        <end position="44"/>
    </location>
</feature>
<feature type="region of interest" description="Disordered" evidence="1">
    <location>
        <begin position="24"/>
        <end position="84"/>
    </location>
</feature>
<evidence type="ECO:0000313" key="2">
    <source>
        <dbReference type="EMBL" id="EOA22676.1"/>
    </source>
</evidence>
<protein>
    <submittedName>
        <fullName evidence="2">Uncharacterized protein</fullName>
    </submittedName>
</protein>
<organism evidence="2 3">
    <name type="scientific">Capsella rubella</name>
    <dbReference type="NCBI Taxonomy" id="81985"/>
    <lineage>
        <taxon>Eukaryota</taxon>
        <taxon>Viridiplantae</taxon>
        <taxon>Streptophyta</taxon>
        <taxon>Embryophyta</taxon>
        <taxon>Tracheophyta</taxon>
        <taxon>Spermatophyta</taxon>
        <taxon>Magnoliopsida</taxon>
        <taxon>eudicotyledons</taxon>
        <taxon>Gunneridae</taxon>
        <taxon>Pentapetalae</taxon>
        <taxon>rosids</taxon>
        <taxon>malvids</taxon>
        <taxon>Brassicales</taxon>
        <taxon>Brassicaceae</taxon>
        <taxon>Camelineae</taxon>
        <taxon>Capsella</taxon>
    </lineage>
</organism>
<evidence type="ECO:0000256" key="1">
    <source>
        <dbReference type="SAM" id="MobiDB-lite"/>
    </source>
</evidence>
<sequence>MTAFIALFTGLCCFKQKKNLPIGTVQTGRQSSPLETTTREQTSNDLEHKESDDLQHKEADDRDTNASKDGNSIANADLPLPPARKEALRETYSCNNMMLRKSMSTRKKLSASLTIQMPRSLSMALKRDGLEDKSVKEKKPKAENSILVRPIILGERCKVLDEGEGDDDHNQRMPKNRIYRPRSMSSISISRSNSKIDMNVNPIEVTSEDSMKSKENTC</sequence>
<reference evidence="3" key="1">
    <citation type="journal article" date="2013" name="Nat. Genet.">
        <title>The Capsella rubella genome and the genomic consequences of rapid mating system evolution.</title>
        <authorList>
            <person name="Slotte T."/>
            <person name="Hazzouri K.M."/>
            <person name="Agren J.A."/>
            <person name="Koenig D."/>
            <person name="Maumus F."/>
            <person name="Guo Y.L."/>
            <person name="Steige K."/>
            <person name="Platts A.E."/>
            <person name="Escobar J.S."/>
            <person name="Newman L.K."/>
            <person name="Wang W."/>
            <person name="Mandakova T."/>
            <person name="Vello E."/>
            <person name="Smith L.M."/>
            <person name="Henz S.R."/>
            <person name="Steffen J."/>
            <person name="Takuno S."/>
            <person name="Brandvain Y."/>
            <person name="Coop G."/>
            <person name="Andolfatto P."/>
            <person name="Hu T.T."/>
            <person name="Blanchette M."/>
            <person name="Clark R.M."/>
            <person name="Quesneville H."/>
            <person name="Nordborg M."/>
            <person name="Gaut B.S."/>
            <person name="Lysak M.A."/>
            <person name="Jenkins J."/>
            <person name="Grimwood J."/>
            <person name="Chapman J."/>
            <person name="Prochnik S."/>
            <person name="Shu S."/>
            <person name="Rokhsar D."/>
            <person name="Schmutz J."/>
            <person name="Weigel D."/>
            <person name="Wright S.I."/>
        </authorList>
    </citation>
    <scope>NUCLEOTIDE SEQUENCE [LARGE SCALE GENOMIC DNA]</scope>
    <source>
        <strain evidence="3">cv. Monte Gargano</strain>
    </source>
</reference>
<dbReference type="PANTHER" id="PTHR36801:SF3">
    <property type="entry name" value="OS06G0150300 PROTEIN"/>
    <property type="match status" value="1"/>
</dbReference>
<accession>R0FL31</accession>
<feature type="compositionally biased region" description="Basic and acidic residues" evidence="1">
    <location>
        <begin position="45"/>
        <end position="66"/>
    </location>
</feature>
<name>R0FL31_9BRAS</name>
<dbReference type="AlphaFoldDB" id="R0FL31"/>